<feature type="domain" description="DUF4349" evidence="4">
    <location>
        <begin position="81"/>
        <end position="284"/>
    </location>
</feature>
<feature type="region of interest" description="Disordered" evidence="1">
    <location>
        <begin position="22"/>
        <end position="79"/>
    </location>
</feature>
<keyword evidence="2" id="KW-0472">Membrane</keyword>
<feature type="transmembrane region" description="Helical" evidence="2">
    <location>
        <begin position="262"/>
        <end position="287"/>
    </location>
</feature>
<keyword evidence="2" id="KW-0812">Transmembrane</keyword>
<evidence type="ECO:0000313" key="6">
    <source>
        <dbReference type="Proteomes" id="UP000256220"/>
    </source>
</evidence>
<evidence type="ECO:0000313" key="5">
    <source>
        <dbReference type="EMBL" id="KFU80663.1"/>
    </source>
</evidence>
<keyword evidence="6" id="KW-1185">Reference proteome</keyword>
<feature type="compositionally biased region" description="Polar residues" evidence="1">
    <location>
        <begin position="39"/>
        <end position="49"/>
    </location>
</feature>
<proteinExistence type="predicted"/>
<feature type="compositionally biased region" description="Polar residues" evidence="1">
    <location>
        <begin position="22"/>
        <end position="31"/>
    </location>
</feature>
<dbReference type="Pfam" id="PF14257">
    <property type="entry name" value="DUF4349"/>
    <property type="match status" value="1"/>
</dbReference>
<comment type="caution">
    <text evidence="5">The sequence shown here is derived from an EMBL/GenBank/DDBJ whole genome shotgun (WGS) entry which is preliminary data.</text>
</comment>
<evidence type="ECO:0000256" key="1">
    <source>
        <dbReference type="SAM" id="MobiDB-lite"/>
    </source>
</evidence>
<protein>
    <recommendedName>
        <fullName evidence="4">DUF4349 domain-containing protein</fullName>
    </recommendedName>
</protein>
<dbReference type="AlphaFoldDB" id="A0A2P2FVC0"/>
<dbReference type="RefSeq" id="WP_034310549.1">
    <property type="nucleotide sequence ID" value="NZ_JFBM01000010.1"/>
</dbReference>
<reference evidence="5 6" key="1">
    <citation type="journal article" date="2014" name="Genome Announc.">
        <title>Draft Genome Sequence of Amycolatopsis lurida NRRL 2430, Producer of the Glycopeptide Family Antibiotic Ristocetin.</title>
        <authorList>
            <person name="Kwun M.J."/>
            <person name="Hong H.J."/>
        </authorList>
    </citation>
    <scope>NUCLEOTIDE SEQUENCE [LARGE SCALE GENOMIC DNA]</scope>
    <source>
        <strain evidence="5 6">NRRL 2430</strain>
    </source>
</reference>
<keyword evidence="2" id="KW-1133">Transmembrane helix</keyword>
<keyword evidence="3" id="KW-0732">Signal</keyword>
<accession>A0A2P2FVC0</accession>
<evidence type="ECO:0000256" key="2">
    <source>
        <dbReference type="SAM" id="Phobius"/>
    </source>
</evidence>
<organism evidence="5 6">
    <name type="scientific">Amycolatopsis lurida NRRL 2430</name>
    <dbReference type="NCBI Taxonomy" id="1460371"/>
    <lineage>
        <taxon>Bacteria</taxon>
        <taxon>Bacillati</taxon>
        <taxon>Actinomycetota</taxon>
        <taxon>Actinomycetes</taxon>
        <taxon>Pseudonocardiales</taxon>
        <taxon>Pseudonocardiaceae</taxon>
        <taxon>Amycolatopsis</taxon>
    </lineage>
</organism>
<dbReference type="EMBL" id="JFBM01000010">
    <property type="protein sequence ID" value="KFU80663.1"/>
    <property type="molecule type" value="Genomic_DNA"/>
</dbReference>
<dbReference type="InterPro" id="IPR025645">
    <property type="entry name" value="DUF4349"/>
</dbReference>
<evidence type="ECO:0000256" key="3">
    <source>
        <dbReference type="SAM" id="SignalP"/>
    </source>
</evidence>
<feature type="compositionally biased region" description="Low complexity" evidence="1">
    <location>
        <begin position="62"/>
        <end position="77"/>
    </location>
</feature>
<feature type="signal peptide" evidence="3">
    <location>
        <begin position="1"/>
        <end position="22"/>
    </location>
</feature>
<dbReference type="Proteomes" id="UP000256220">
    <property type="component" value="Unassembled WGS sequence"/>
</dbReference>
<gene>
    <name evidence="5" type="ORF">BB31_13960</name>
</gene>
<dbReference type="PROSITE" id="PS51257">
    <property type="entry name" value="PROKAR_LIPOPROTEIN"/>
    <property type="match status" value="1"/>
</dbReference>
<name>A0A2P2FVC0_AMYLU</name>
<evidence type="ECO:0000259" key="4">
    <source>
        <dbReference type="Pfam" id="PF14257"/>
    </source>
</evidence>
<feature type="chain" id="PRO_5039099161" description="DUF4349 domain-containing protein" evidence="3">
    <location>
        <begin position="23"/>
        <end position="311"/>
    </location>
</feature>
<sequence length="311" mass="32354">MRKRMRWVAAAGIVLALAGCSANDSGGSSESAGMPMSADTKQAVPNQGGPNQGPANKEAPDSKAGSGKAPAPAGQPGIADRKLVRTASLELTAPNVADVISQVRVITQGAAGYTGQESTQEKRASVNVIVPAERLDGVLDQLGKLGKQIKREVTATDVTEQMVDVDSRLATQRASVERIRALLARATSVSEIASVESELTSREAELESLQKRRESLAGSVAMSTISLQVKAETVAAAEQSRSGFLGGLADGWDAFLTFGGGLLTVLGAMAPFLLVFGVPAAALVWWLRKRRRPAEPAMATASDLPSAPPLD</sequence>